<sequence>MKIKKTPSKKLTPPVSPTPAFVERPKRLRDLIKQLTDCDESDIPTYTASLPEWSFPRGDLFLWIPVLNRFDSILERICTEYNLDKIQERNFDNPTKVIIISIVHFTRLLIESCTNRNIYNSYEHLNKLLNTIDLDVLEAVLRLILRPAQRMSSQRNIRSGFSLSHDKITELARGWHFSKPLGNLDLLSLCDDDLQVTPEMATVRLQFFRTADAKQKDNKPLESTVSNTDEPSNEEGVIVITAQMSKDSTTSETDEFKRLVEEHAIPAEYHFELAHRIRIAKRLYQPELRKRLLAIRLLSIAIMSHTVSEAMAQNRVFMYEPSLINNLADLIHPEKNAPLTVQAAALYALDAIARHRSKLSEVLTAANASANHGTLLYILRKVTVAMDSDDAHYPQDFLDALFAFVTYLIQTQSGGQMLMSAGIIPTLLTILGNKKINQLKNVTKSVGLLDSIVYGFAASFSAFCNAGGLDSLVSRIKIEVDYCTELAASRKKDSMEDVQDQNDEGACTPEEAAVDEINNAAAPHERTALLKAMFKFVLHMMESSGTADGLRNLIDSSLPLSLKSVVEQPQVFGNSVFALAINVMSTFIHNEPTSLPILQEAKLPQSFLSTITEYTTVSTDVLLAASNAFGAICLNAPGLEMFNSAKPIHHFFNLFTSPQFLRANGELDVATLLGTAMDELMRHHPVLKPDVIQAVIDMAKRVIEMGHQDIGKPADDSHLLRAAKPGEPEKPAVAMESTESEDATKSTADPKPADAVPDDKDKKDCVLVSFIDVVARFLEGLFQNNAHCRDFTSEGGLEILLDIYSLPMLPGDFAVSIASDSLSYLFRLISEVNSATTIKIILKRLRVALENASDFLDNDSPKSMIVDFIDLKETEPEEIDRANKMFRKLVELHGFSTLLSNICTSPVFSHGKNGVAIVQEFVSQTEEPNILLLLGKLHRSAAFENFLLRSAVPKAWYSLKNLQKKASATANDHPLGISGFGLSNTDLPSESSSTPTADKQPTADLGNRRMEPTEIRLHNTNQFRNVLTDMCACLMPIFQGLTKMSVTRRLMDNDQKKEAFKLAELMSTVIKENITFERIYKASESCRYSYIASMTTMTSLLLMDDRSQPVLQTVLVVTFDRQNGPRCFFDTLKVLWTEATKLVEIPESERSEDQKDKQKELERGIETILNIMSQLGSSKYLHDSPYTGSIASKEKDRTSPNYFNPHEWLISMRLQLLPILKELWNTPNMKKFPKGVVRDIIKNMVQLIRGDGESDIQSTSLSIGPASSNVRLTSSIFAPPRSTPVADETHIQTLIDMGFERASAEQALIRCNNQISRAIDYLFSHPQPFLNTGANAATSERIRRIGEASQATDSQAAPSDGEGETQDNDEHEDDDEDDDDDDDDEHDDVDDSDDSDDDDEEVDGAEILQRALRMSMETPERNSDLDTDEDDDGPFRSEDEQDDEDTQAAAQKLKEEQEARIEELAVQRKLLRDEIAAKIISLLDSREDIIFEIKDLCLVVHKFSGSDGIVEELAKYVEQGQDLDYEKSDASERMRTTLRLLALLFRENTMHAALDSFAPKLIPVLLKMFENVSNMEADKPLPPWLAALCLVLEVLIAAQEEPRSVPLETERQAALKKEIEAGKSLKEAEAAVPKDTEVEMDTDETATQDAQRVTMLTACVKLLHQPNPAKDDLHAILRILVRVTRNHDTASSFVQQGGLQLLLELPRHGLDGFRGQQAFIIIILRNIIEDLEVIEETMKDLITTWFTIPRPRLVDIATFVRTNGHVALREPNAFVKVVERICRLTKYDPTGRSQQIGLAPKKDDKEATETAKDASGDVEMVSSEPTEADVTQAATDAQEKKAKCAELVINHLVTELMNVRAQMFEPVKLDEEETEENKEELEKKRTSIVNGRYVYAGFLLQCLVELVSSYPSCKYYVIKQHLRRNSKDGSSSSSSAKWRDNGFVNMLLNDFLPYGQLNPTEDSSRLKYSLSTWTASVLVAMCYDNTSQNESQEPQKSDLSVVRKSVLDGILRSFKEAISSTDAISVQYGKYLAFADLCHRILNASPNSGGPLQKPKEDTPINIAKIMLDKGFVAVLTNAVSDVDVNYPHAKTVLNALLRPLEQLTKIAIKIERTDEPSKDDKKTAEEDHHAEFVAVPDSAADEEDEAPDLYRNSALGMYDGSVMEEEDDDEMESDDDEDGFDEDEFDQDNDSDLSEMSDLSDDDDDDDVDIEDEDMMHRHHYHSGMEDDEDQEDDLNTLDTSDFDEDDESENVDDDDIEAEITEGVFDDDILENPFLVPHELDDGIAGAETDGWARASRSLGTHRRHARGLHSLARRGGWETTMPPIQLEAVTGRGVDRAPLFDMGSVQVVGRSFRDHPGGGSGGNNDEIVTHPLLANRPGGSSGFGDPDTQRGRRSHGFSNLQAFEDILGGSAVQVLENLLNNRVGGGAGGSGGAYRVDVYNNGTGQVTSSFELDRMPGSSGPAAGNQRGQQSAQETEAWSALQDFQPLNSSERWLQEGRMLYGSALTDKAGKLFNAISNALIPHAIEDDKRKRVAEEEARAEQRRKEEEERRKAEEEQKRKEEEERKLKAEEAKAAAAETSASGNEPTSEEPPVAQAPAPQEKSEPSQPPMTIMINGEEVDISGTGIDIEFLEALPDDLRREVVNQHIQERQPPAPTTETESISPEFLNALPPEIREEVLQQEALERERRERQRQQGITSTQASTAGTNSTNLLTPLDAFANEFEALLNSGGSSGADTSAFQTRLIRRSPGRLPHSPIAAAATQNKTSHRKDVIQLVDRAQLATLVRLLFVPQAISKGLLNKLLLNLCENSKSRGDLLSLLICILQDGSADLAAVDRSFAQLSLQSKSSVKVQKAKANSASATTVAGESVPNLVTQRCLEALIYIVSCNSHTLTYFLTENDHLSTMKKVNVKKTKGKEKDKYALSKYPIVVLMSLLDRPVFTSNSGLMEQLMHFLATICRPLPTLVKKTEEKEESKNKQVATAEEPAKDKTTAAGEPAKPEESAKAEGHGTSHKYVPKPPVIPEASIKMVVHVLTTGECSSRTFQYTLNVISHLSALDGAQQVITKELVADASQSGVQIREDLQELHAVMENTMSGVDIQGATLTKFSPASSQQAKLLRVLKTIDYMYSRKQNLEAKSKDATDLVQKNEDRILKIYDELEFGPMWRLLGSCLSVVHEKEEMINVATVLLPLIEAFMVVSKYVAEKGSLKALATASTTPSVEIPIPDAFEEEFFFRFTEDHKKILNIMVRNNPSLMSGSFSLLVKNPKMLEFDNKRNYFNQQLHKRTNRDHYPSLQLNVRRQYVFEDSYHQLQGRSGEEIKFGKLTVRFYDEEGVDAGGVSREWFSVLARQMFDPNYALFKTSAADKLTYQPNRASWANPDHLSFFKFVGRVIGKAIYDGRLLDAYFTRSFYKHILGRAVDYRDVEAIDPEYYKSLVWMLENDITDIIDLTFSVETDDFGNKKEIDLLPNGRDIPVTEDNKQEYVRLITEQKLTVAIKDQINAFLDGFHDIISEQLISIFNEQELELLISGMPDIDIDDWKNNTEYQGYSQASPQINWFWRAVRSFDQEERAKLLQFATGTSKVPLEGFAHLQGSGGTQKFQIHCQYSTNRLPSAHTCFNQVDLPQYESYEGLRANLLTAIRECSTGFGFG</sequence>
<comment type="catalytic activity">
    <reaction evidence="1">
        <text>S-ubiquitinyl-[E2 ubiquitin-conjugating enzyme]-L-cysteine + [acceptor protein]-L-lysine = [E2 ubiquitin-conjugating enzyme]-L-cysteine + N(6)-ubiquitinyl-[acceptor protein]-L-lysine.</text>
        <dbReference type="EC" id="2.3.2.26"/>
    </reaction>
</comment>
<feature type="region of interest" description="Disordered" evidence="12">
    <location>
        <begin position="2544"/>
        <end position="2614"/>
    </location>
</feature>
<comment type="pathway">
    <text evidence="3">Protein modification; protein ubiquitination.</text>
</comment>
<dbReference type="InterPro" id="IPR035983">
    <property type="entry name" value="Hect_E3_ubiquitin_ligase"/>
</dbReference>
<protein>
    <recommendedName>
        <fullName evidence="4">HECT-type E3 ubiquitin transferase</fullName>
        <ecNumber evidence="4">2.3.2.26</ecNumber>
    </recommendedName>
</protein>
<dbReference type="SUPFAM" id="SSF46934">
    <property type="entry name" value="UBA-like"/>
    <property type="match status" value="1"/>
</dbReference>
<feature type="region of interest" description="Disordered" evidence="12">
    <location>
        <begin position="710"/>
        <end position="758"/>
    </location>
</feature>
<evidence type="ECO:0000259" key="14">
    <source>
        <dbReference type="PROSITE" id="PS50237"/>
    </source>
</evidence>
<feature type="compositionally biased region" description="Basic and acidic residues" evidence="12">
    <location>
        <begin position="1800"/>
        <end position="1815"/>
    </location>
</feature>
<evidence type="ECO:0000256" key="5">
    <source>
        <dbReference type="ARBA" id="ARBA00022448"/>
    </source>
</evidence>
<keyword evidence="16" id="KW-1185">Reference proteome</keyword>
<dbReference type="Pfam" id="PF14377">
    <property type="entry name" value="UBM"/>
    <property type="match status" value="2"/>
</dbReference>
<dbReference type="Gene3D" id="3.30.2160.10">
    <property type="entry name" value="Hect, E3 ligase catalytic domain"/>
    <property type="match status" value="1"/>
</dbReference>
<feature type="domain" description="HECT" evidence="14">
    <location>
        <begin position="3317"/>
        <end position="3652"/>
    </location>
</feature>
<dbReference type="SUPFAM" id="SSF48371">
    <property type="entry name" value="ARM repeat"/>
    <property type="match status" value="2"/>
</dbReference>
<feature type="compositionally biased region" description="Low complexity" evidence="12">
    <location>
        <begin position="2593"/>
        <end position="2603"/>
    </location>
</feature>
<feature type="compositionally biased region" description="Acidic residues" evidence="12">
    <location>
        <begin position="1361"/>
        <end position="1404"/>
    </location>
</feature>
<feature type="domain" description="UBA" evidence="13">
    <location>
        <begin position="1285"/>
        <end position="1325"/>
    </location>
</feature>
<feature type="compositionally biased region" description="Polar residues" evidence="12">
    <location>
        <begin position="986"/>
        <end position="999"/>
    </location>
</feature>
<dbReference type="FunFam" id="3.90.1750.10:FF:000003">
    <property type="entry name" value="E3 ubiquitin-protein ligase UPL1"/>
    <property type="match status" value="1"/>
</dbReference>
<dbReference type="Gene3D" id="3.30.2410.10">
    <property type="entry name" value="Hect, E3 ligase catalytic domain"/>
    <property type="match status" value="1"/>
</dbReference>
<dbReference type="InterPro" id="IPR010314">
    <property type="entry name" value="E3_Ub_ligase_DUF913"/>
</dbReference>
<evidence type="ECO:0000259" key="13">
    <source>
        <dbReference type="PROSITE" id="PS50030"/>
    </source>
</evidence>
<feature type="region of interest" description="Disordered" evidence="12">
    <location>
        <begin position="2688"/>
        <end position="2713"/>
    </location>
</feature>
<dbReference type="Pfam" id="PF06025">
    <property type="entry name" value="DUF913"/>
    <property type="match status" value="1"/>
</dbReference>
<feature type="region of interest" description="Disordered" evidence="12">
    <location>
        <begin position="2971"/>
        <end position="3020"/>
    </location>
</feature>
<keyword evidence="7 11" id="KW-0833">Ubl conjugation pathway</keyword>
<feature type="region of interest" description="Disordered" evidence="12">
    <location>
        <begin position="2454"/>
        <end position="2477"/>
    </location>
</feature>
<comment type="caution">
    <text evidence="15">The sequence shown here is derived from an EMBL/GenBank/DDBJ whole genome shotgun (WGS) entry which is preliminary data.</text>
</comment>
<dbReference type="CDD" id="cd00078">
    <property type="entry name" value="HECTc"/>
    <property type="match status" value="1"/>
</dbReference>
<dbReference type="PANTHER" id="PTHR11254">
    <property type="entry name" value="HECT DOMAIN UBIQUITIN-PROTEIN LIGASE"/>
    <property type="match status" value="1"/>
</dbReference>
<comment type="subcellular location">
    <subcellularLocation>
        <location evidence="2">Nucleus</location>
    </subcellularLocation>
</comment>
<evidence type="ECO:0000256" key="1">
    <source>
        <dbReference type="ARBA" id="ARBA00000885"/>
    </source>
</evidence>
<evidence type="ECO:0000313" key="15">
    <source>
        <dbReference type="EMBL" id="KAG2189321.1"/>
    </source>
</evidence>
<dbReference type="Proteomes" id="UP000612746">
    <property type="component" value="Unassembled WGS sequence"/>
</dbReference>
<keyword evidence="8" id="KW-0509">mRNA transport</keyword>
<evidence type="ECO:0000256" key="11">
    <source>
        <dbReference type="PROSITE-ProRule" id="PRU00104"/>
    </source>
</evidence>
<feature type="region of interest" description="Disordered" evidence="12">
    <location>
        <begin position="1793"/>
        <end position="1825"/>
    </location>
</feature>
<dbReference type="GO" id="GO:0005737">
    <property type="term" value="C:cytoplasm"/>
    <property type="evidence" value="ECO:0007669"/>
    <property type="project" value="TreeGrafter"/>
</dbReference>
<dbReference type="InterPro" id="IPR000569">
    <property type="entry name" value="HECT_dom"/>
</dbReference>
<feature type="compositionally biased region" description="Basic and acidic residues" evidence="12">
    <location>
        <begin position="2115"/>
        <end position="2132"/>
    </location>
</feature>
<feature type="region of interest" description="Disordered" evidence="12">
    <location>
        <begin position="2354"/>
        <end position="2397"/>
    </location>
</feature>
<dbReference type="InterPro" id="IPR016024">
    <property type="entry name" value="ARM-type_fold"/>
</dbReference>
<dbReference type="Pfam" id="PF00627">
    <property type="entry name" value="UBA"/>
    <property type="match status" value="1"/>
</dbReference>
<dbReference type="CDD" id="cd14297">
    <property type="entry name" value="UBA2_spUBP14_like"/>
    <property type="match status" value="1"/>
</dbReference>
<feature type="region of interest" description="Disordered" evidence="12">
    <location>
        <begin position="2115"/>
        <end position="2145"/>
    </location>
</feature>
<dbReference type="PANTHER" id="PTHR11254:SF67">
    <property type="entry name" value="E3 UBIQUITIN-PROTEIN LIGASE HUWE1"/>
    <property type="match status" value="1"/>
</dbReference>
<accession>A0A8H7UKG4</accession>
<dbReference type="SMART" id="SM00119">
    <property type="entry name" value="HECTc"/>
    <property type="match status" value="1"/>
</dbReference>
<keyword evidence="5" id="KW-0813">Transport</keyword>
<evidence type="ECO:0000256" key="6">
    <source>
        <dbReference type="ARBA" id="ARBA00022679"/>
    </source>
</evidence>
<evidence type="ECO:0000256" key="9">
    <source>
        <dbReference type="ARBA" id="ARBA00023242"/>
    </source>
</evidence>
<dbReference type="Gene3D" id="1.10.8.10">
    <property type="entry name" value="DNA helicase RuvA subunit, C-terminal domain"/>
    <property type="match status" value="1"/>
</dbReference>
<evidence type="ECO:0000256" key="8">
    <source>
        <dbReference type="ARBA" id="ARBA00022816"/>
    </source>
</evidence>
<keyword evidence="9" id="KW-0539">Nucleus</keyword>
<feature type="active site" description="Glycyl thioester intermediate" evidence="11">
    <location>
        <position position="3619"/>
    </location>
</feature>
<organism evidence="15 16">
    <name type="scientific">Umbelopsis vinacea</name>
    <dbReference type="NCBI Taxonomy" id="44442"/>
    <lineage>
        <taxon>Eukaryota</taxon>
        <taxon>Fungi</taxon>
        <taxon>Fungi incertae sedis</taxon>
        <taxon>Mucoromycota</taxon>
        <taxon>Mucoromycotina</taxon>
        <taxon>Umbelopsidomycetes</taxon>
        <taxon>Umbelopsidales</taxon>
        <taxon>Umbelopsidaceae</taxon>
        <taxon>Umbelopsis</taxon>
    </lineage>
</organism>
<dbReference type="InterPro" id="IPR050409">
    <property type="entry name" value="E3_ubiq-protein_ligase"/>
</dbReference>
<dbReference type="InterPro" id="IPR010309">
    <property type="entry name" value="E3_Ub_ligase_DUF908"/>
</dbReference>
<dbReference type="GO" id="GO:0051028">
    <property type="term" value="P:mRNA transport"/>
    <property type="evidence" value="ECO:0007669"/>
    <property type="project" value="UniProtKB-KW"/>
</dbReference>
<evidence type="ECO:0000256" key="4">
    <source>
        <dbReference type="ARBA" id="ARBA00012485"/>
    </source>
</evidence>
<proteinExistence type="inferred from homology"/>
<feature type="region of interest" description="Disordered" evidence="12">
    <location>
        <begin position="986"/>
        <end position="1006"/>
    </location>
</feature>
<dbReference type="PROSITE" id="PS50030">
    <property type="entry name" value="UBA"/>
    <property type="match status" value="1"/>
</dbReference>
<dbReference type="FunFam" id="3.30.2410.10:FF:000004">
    <property type="entry name" value="E3 ubiquitin-protein ligase HUWE1, variant"/>
    <property type="match status" value="1"/>
</dbReference>
<evidence type="ECO:0000313" key="16">
    <source>
        <dbReference type="Proteomes" id="UP000612746"/>
    </source>
</evidence>
<feature type="compositionally biased region" description="Acidic residues" evidence="12">
    <location>
        <begin position="2227"/>
        <end position="2255"/>
    </location>
</feature>
<dbReference type="InterPro" id="IPR009060">
    <property type="entry name" value="UBA-like_sf"/>
</dbReference>
<dbReference type="SUPFAM" id="SSF56204">
    <property type="entry name" value="Hect, E3 ligase catalytic domain"/>
    <property type="match status" value="1"/>
</dbReference>
<feature type="compositionally biased region" description="Polar residues" evidence="12">
    <location>
        <begin position="2699"/>
        <end position="2713"/>
    </location>
</feature>
<feature type="compositionally biased region" description="Basic and acidic residues" evidence="12">
    <location>
        <begin position="3000"/>
        <end position="3012"/>
    </location>
</feature>
<dbReference type="InterPro" id="IPR015940">
    <property type="entry name" value="UBA"/>
</dbReference>
<dbReference type="Gene3D" id="3.90.1750.10">
    <property type="entry name" value="Hect, E3 ligase catalytic domains"/>
    <property type="match status" value="1"/>
</dbReference>
<reference evidence="15" key="1">
    <citation type="submission" date="2020-12" db="EMBL/GenBank/DDBJ databases">
        <title>Metabolic potential, ecology and presence of endohyphal bacteria is reflected in genomic diversity of Mucoromycotina.</title>
        <authorList>
            <person name="Muszewska A."/>
            <person name="Okrasinska A."/>
            <person name="Steczkiewicz K."/>
            <person name="Drgas O."/>
            <person name="Orlowska M."/>
            <person name="Perlinska-Lenart U."/>
            <person name="Aleksandrzak-Piekarczyk T."/>
            <person name="Szatraj K."/>
            <person name="Zielenkiewicz U."/>
            <person name="Pilsyk S."/>
            <person name="Malc E."/>
            <person name="Mieczkowski P."/>
            <person name="Kruszewska J.S."/>
            <person name="Biernat P."/>
            <person name="Pawlowska J."/>
        </authorList>
    </citation>
    <scope>NUCLEOTIDE SEQUENCE</scope>
    <source>
        <strain evidence="15">WA0000051536</strain>
    </source>
</reference>
<feature type="compositionally biased region" description="Basic and acidic residues" evidence="12">
    <location>
        <begin position="710"/>
        <end position="730"/>
    </location>
</feature>
<dbReference type="EC" id="2.3.2.26" evidence="4"/>
<dbReference type="GO" id="GO:0061630">
    <property type="term" value="F:ubiquitin protein ligase activity"/>
    <property type="evidence" value="ECO:0007669"/>
    <property type="project" value="UniProtKB-EC"/>
</dbReference>
<dbReference type="Pfam" id="PF06012">
    <property type="entry name" value="DUF908"/>
    <property type="match status" value="1"/>
</dbReference>
<keyword evidence="6" id="KW-0808">Transferase</keyword>
<feature type="compositionally biased region" description="Basic and acidic residues" evidence="12">
    <location>
        <begin position="2544"/>
        <end position="2576"/>
    </location>
</feature>
<dbReference type="GO" id="GO:0005634">
    <property type="term" value="C:nucleus"/>
    <property type="evidence" value="ECO:0007669"/>
    <property type="project" value="UniProtKB-SubCell"/>
</dbReference>
<dbReference type="SMART" id="SM00165">
    <property type="entry name" value="UBA"/>
    <property type="match status" value="1"/>
</dbReference>
<dbReference type="GO" id="GO:0000209">
    <property type="term" value="P:protein polyubiquitination"/>
    <property type="evidence" value="ECO:0007669"/>
    <property type="project" value="TreeGrafter"/>
</dbReference>
<dbReference type="PROSITE" id="PS50237">
    <property type="entry name" value="HECT"/>
    <property type="match status" value="1"/>
</dbReference>
<evidence type="ECO:0000256" key="2">
    <source>
        <dbReference type="ARBA" id="ARBA00004123"/>
    </source>
</evidence>
<dbReference type="Pfam" id="PF00632">
    <property type="entry name" value="HECT"/>
    <property type="match status" value="1"/>
</dbReference>
<feature type="region of interest" description="Disordered" evidence="12">
    <location>
        <begin position="1346"/>
        <end position="1453"/>
    </location>
</feature>
<gene>
    <name evidence="15" type="ORF">INT44_004463</name>
</gene>
<dbReference type="FunFam" id="3.30.2160.10:FF:000001">
    <property type="entry name" value="E3 ubiquitin-protein ligase NEDD4-like"/>
    <property type="match status" value="1"/>
</dbReference>
<evidence type="ECO:0000256" key="12">
    <source>
        <dbReference type="SAM" id="MobiDB-lite"/>
    </source>
</evidence>
<evidence type="ECO:0000256" key="7">
    <source>
        <dbReference type="ARBA" id="ARBA00022786"/>
    </source>
</evidence>
<feature type="region of interest" description="Disordered" evidence="12">
    <location>
        <begin position="2165"/>
        <end position="2210"/>
    </location>
</feature>
<dbReference type="GO" id="GO:0006511">
    <property type="term" value="P:ubiquitin-dependent protein catabolic process"/>
    <property type="evidence" value="ECO:0007669"/>
    <property type="project" value="TreeGrafter"/>
</dbReference>
<dbReference type="UniPathway" id="UPA00143"/>
<comment type="similarity">
    <text evidence="10">Belongs to the UPL family. TOM1/PTR1 subfamily.</text>
</comment>
<evidence type="ECO:0000256" key="3">
    <source>
        <dbReference type="ARBA" id="ARBA00004906"/>
    </source>
</evidence>
<dbReference type="OrthoDB" id="8068875at2759"/>
<dbReference type="InterPro" id="IPR025527">
    <property type="entry name" value="HUWE1/Rev1_UBM"/>
</dbReference>
<feature type="region of interest" description="Disordered" evidence="12">
    <location>
        <begin position="2223"/>
        <end position="2255"/>
    </location>
</feature>
<name>A0A8H7UKG4_9FUNG</name>
<evidence type="ECO:0000256" key="10">
    <source>
        <dbReference type="ARBA" id="ARBA00034494"/>
    </source>
</evidence>
<dbReference type="EMBL" id="JAEPRA010000001">
    <property type="protein sequence ID" value="KAG2189321.1"/>
    <property type="molecule type" value="Genomic_DNA"/>
</dbReference>